<comment type="caution">
    <text evidence="1">The sequence shown here is derived from an EMBL/GenBank/DDBJ whole genome shotgun (WGS) entry which is preliminary data.</text>
</comment>
<keyword evidence="2" id="KW-1185">Reference proteome</keyword>
<gene>
    <name evidence="1" type="ORF">IWW38_000212</name>
</gene>
<evidence type="ECO:0000313" key="2">
    <source>
        <dbReference type="Proteomes" id="UP001139981"/>
    </source>
</evidence>
<reference evidence="1" key="1">
    <citation type="submission" date="2022-07" db="EMBL/GenBank/DDBJ databases">
        <title>Phylogenomic reconstructions and comparative analyses of Kickxellomycotina fungi.</title>
        <authorList>
            <person name="Reynolds N.K."/>
            <person name="Stajich J.E."/>
            <person name="Barry K."/>
            <person name="Grigoriev I.V."/>
            <person name="Crous P."/>
            <person name="Smith M.E."/>
        </authorList>
    </citation>
    <scope>NUCLEOTIDE SEQUENCE</scope>
    <source>
        <strain evidence="1">CBS 190363</strain>
    </source>
</reference>
<accession>A0ACC1M9K6</accession>
<dbReference type="Proteomes" id="UP001139981">
    <property type="component" value="Unassembled WGS sequence"/>
</dbReference>
<dbReference type="EMBL" id="JANBVB010000002">
    <property type="protein sequence ID" value="KAJ2900837.1"/>
    <property type="molecule type" value="Genomic_DNA"/>
</dbReference>
<proteinExistence type="predicted"/>
<sequence>MEIHTSSRTRGEQLRTFYEWLRTNGAEFSKIEIRDSKSGGGIYALEQIGLDGRYASIPNKLVITGKVCHDTIGTNEQQQLEQKDDIKQSRLMLCLFLIHERFVMKEDSFWKPYIDILPRKFHTPLQFNDEELKFLRGTPAEFSVAERHEGYREYLQKALDLVPESVIPRDVLIYDNYLWAMSVLSSRSFSKELMEGTLCRLTAESEVLLPLLDMANHYPRTPVTWIIDDDGIGFSIDAVIEPGEQIFNNYGPKSNEELMMGYGFCMEPNPFSHFHIKLNYSQDPLFEAKERILAAAGLSKAHDQFIRASGLPRDLLPVLRVMVMTDVDLHYIGQDADRELLEHPGFRNELRARFLLMFLLEKKLKAFEDAATDLPAEATTTNAQVALAYRTEIGEILHTTIADLKVAEQDIMARACQLFENECHGLPRYICAEKPEVDTTSPSAKRVRTGASPSEQFISSVLVTSESFASDEAFLDATEQVDIDEDVLLALFLLRARMMPSSPWHVAIGRLDVFKHPMLLIEQESTGGEAYGEMLMEMGEIYDSLFPLLTEHFGDVFPAEHFTIGKFLWASGIVDAFRVAVPPRCTGSECEVEGVCLI</sequence>
<organism evidence="1 2">
    <name type="scientific">Coemansia aciculifera</name>
    <dbReference type="NCBI Taxonomy" id="417176"/>
    <lineage>
        <taxon>Eukaryota</taxon>
        <taxon>Fungi</taxon>
        <taxon>Fungi incertae sedis</taxon>
        <taxon>Zoopagomycota</taxon>
        <taxon>Kickxellomycotina</taxon>
        <taxon>Kickxellomycetes</taxon>
        <taxon>Kickxellales</taxon>
        <taxon>Kickxellaceae</taxon>
        <taxon>Coemansia</taxon>
    </lineage>
</organism>
<evidence type="ECO:0000313" key="1">
    <source>
        <dbReference type="EMBL" id="KAJ2900837.1"/>
    </source>
</evidence>
<protein>
    <submittedName>
        <fullName evidence="1">Uncharacterized protein</fullName>
    </submittedName>
</protein>
<name>A0ACC1M9K6_9FUNG</name>